<keyword evidence="6" id="KW-1185">Reference proteome</keyword>
<dbReference type="SUPFAM" id="SSF53335">
    <property type="entry name" value="S-adenosyl-L-methionine-dependent methyltransferases"/>
    <property type="match status" value="1"/>
</dbReference>
<dbReference type="GO" id="GO:0032259">
    <property type="term" value="P:methylation"/>
    <property type="evidence" value="ECO:0007669"/>
    <property type="project" value="UniProtKB-KW"/>
</dbReference>
<evidence type="ECO:0000313" key="5">
    <source>
        <dbReference type="EMBL" id="REF38086.1"/>
    </source>
</evidence>
<dbReference type="Proteomes" id="UP000256485">
    <property type="component" value="Unassembled WGS sequence"/>
</dbReference>
<dbReference type="EMBL" id="QTUC01000001">
    <property type="protein sequence ID" value="REF38086.1"/>
    <property type="molecule type" value="Genomic_DNA"/>
</dbReference>
<dbReference type="NCBIfam" id="TIGR03438">
    <property type="entry name" value="egtD_ergothio"/>
    <property type="match status" value="1"/>
</dbReference>
<keyword evidence="2 3" id="KW-0808">Transferase</keyword>
<dbReference type="EC" id="2.1.1.44" evidence="3"/>
<feature type="binding site" evidence="3">
    <location>
        <position position="178"/>
    </location>
    <ligand>
        <name>L-histidine</name>
        <dbReference type="ChEBI" id="CHEBI:57595"/>
    </ligand>
</feature>
<comment type="similarity">
    <text evidence="3">Belongs to the methyltransferase superfamily. EgtD family.</text>
</comment>
<keyword evidence="3" id="KW-0949">S-adenosyl-L-methionine</keyword>
<dbReference type="InterPro" id="IPR051128">
    <property type="entry name" value="EgtD_Methyltrsf_superfamily"/>
</dbReference>
<feature type="binding site" evidence="3">
    <location>
        <begin position="294"/>
        <end position="296"/>
    </location>
    <ligand>
        <name>L-histidine</name>
        <dbReference type="ChEBI" id="CHEBI:57595"/>
    </ligand>
</feature>
<comment type="caution">
    <text evidence="5">The sequence shown here is derived from an EMBL/GenBank/DDBJ whole genome shotgun (WGS) entry which is preliminary data.</text>
</comment>
<keyword evidence="1 3" id="KW-0489">Methyltransferase</keyword>
<comment type="subunit">
    <text evidence="3">Monomer.</text>
</comment>
<dbReference type="PIRSF" id="PIRSF018005">
    <property type="entry name" value="UCP018005"/>
    <property type="match status" value="1"/>
</dbReference>
<evidence type="ECO:0000256" key="2">
    <source>
        <dbReference type="ARBA" id="ARBA00022679"/>
    </source>
</evidence>
<protein>
    <recommendedName>
        <fullName evidence="3">Histidine N-alpha-methyltransferase</fullName>
        <ecNumber evidence="3">2.1.1.44</ecNumber>
    </recommendedName>
    <alternativeName>
        <fullName evidence="3">Histidine trimethyltransferase</fullName>
    </alternativeName>
</protein>
<dbReference type="InterPro" id="IPR019257">
    <property type="entry name" value="MeTrfase_dom"/>
</dbReference>
<evidence type="ECO:0000256" key="3">
    <source>
        <dbReference type="HAMAP-Rule" id="MF_02037"/>
    </source>
</evidence>
<feature type="binding site" evidence="3">
    <location>
        <position position="104"/>
    </location>
    <ligand>
        <name>S-adenosyl-L-methionine</name>
        <dbReference type="ChEBI" id="CHEBI:59789"/>
    </ligand>
</feature>
<dbReference type="InterPro" id="IPR017804">
    <property type="entry name" value="MeTrfase_EgtD-like"/>
</dbReference>
<evidence type="ECO:0000313" key="6">
    <source>
        <dbReference type="Proteomes" id="UP000256485"/>
    </source>
</evidence>
<evidence type="ECO:0000259" key="4">
    <source>
        <dbReference type="Pfam" id="PF10017"/>
    </source>
</evidence>
<feature type="binding site" evidence="3">
    <location>
        <position position="218"/>
    </location>
    <ligand>
        <name>L-histidine</name>
        <dbReference type="ChEBI" id="CHEBI:57595"/>
    </ligand>
</feature>
<dbReference type="InterPro" id="IPR032888">
    <property type="entry name" value="EgtD_Actinobacteria"/>
</dbReference>
<dbReference type="PANTHER" id="PTHR43397">
    <property type="entry name" value="ERGOTHIONEINE BIOSYNTHESIS PROTEIN 1"/>
    <property type="match status" value="1"/>
</dbReference>
<sequence length="334" mass="36814">MTDRVTHQSGCREVVQLTRYLTDADLAASLARDVRDGLRRTPKSLPPKYFYDARGSALFERITTLPEYYPTRAEQAILAAHAAEIATRAGADTLVELGSGSSTKTRLLLDGMRAAQTLTRYIPVDVSDSALQGAIESLRVDYPDVDTHGVVADFERHLSLLPRVGTRLVAFLGGTIGNLTPGPRARFLAACRACLGESDRLLLGTDLVKNPDRLVRAYDDAAGVTADFNRNVLHVINRALDGDFVPEAFEHVALWDAEHEWIEMRLRSVVRQRVRIARLDLTVEFAEGEEMRTEVSAKFRRDGVERELAAAGLALEAWWTDPAGDFAVCLAAPV</sequence>
<dbReference type="GO" id="GO:0052699">
    <property type="term" value="P:ergothioneine biosynthetic process"/>
    <property type="evidence" value="ECO:0007669"/>
    <property type="project" value="UniProtKB-UniRule"/>
</dbReference>
<comment type="catalytic activity">
    <reaction evidence="3">
        <text>L-histidine + 3 S-adenosyl-L-methionine = hercynine + 3 S-adenosyl-L-homocysteine + 3 H(+)</text>
        <dbReference type="Rhea" id="RHEA:38471"/>
        <dbReference type="ChEBI" id="CHEBI:15378"/>
        <dbReference type="ChEBI" id="CHEBI:15781"/>
        <dbReference type="ChEBI" id="CHEBI:57595"/>
        <dbReference type="ChEBI" id="CHEBI:57856"/>
        <dbReference type="ChEBI" id="CHEBI:59789"/>
        <dbReference type="EC" id="2.1.1.44"/>
    </reaction>
</comment>
<dbReference type="GO" id="GO:0052706">
    <property type="term" value="F:L-histidine N(alpha)-methyltransferase activity"/>
    <property type="evidence" value="ECO:0007669"/>
    <property type="project" value="UniProtKB-UniRule"/>
</dbReference>
<dbReference type="UniPathway" id="UPA01014"/>
<comment type="function">
    <text evidence="3">Catalyzes the SAM-dependent triple methylation of the alpha-amino group of histidine to form hercynine, a step in the biosynthesis pathway of ergothioneine.</text>
</comment>
<dbReference type="Gene3D" id="3.40.50.150">
    <property type="entry name" value="Vaccinia Virus protein VP39"/>
    <property type="match status" value="1"/>
</dbReference>
<feature type="binding site" evidence="3">
    <location>
        <begin position="153"/>
        <end position="154"/>
    </location>
    <ligand>
        <name>S-adenosyl-L-methionine</name>
        <dbReference type="ChEBI" id="CHEBI:59789"/>
    </ligand>
</feature>
<feature type="binding site" evidence="3">
    <location>
        <position position="125"/>
    </location>
    <ligand>
        <name>S-adenosyl-L-methionine</name>
        <dbReference type="ChEBI" id="CHEBI:59789"/>
    </ligand>
</feature>
<proteinExistence type="inferred from homology"/>
<dbReference type="AlphaFoldDB" id="A0A3D9V9X1"/>
<dbReference type="InterPro" id="IPR029063">
    <property type="entry name" value="SAM-dependent_MTases_sf"/>
</dbReference>
<accession>A0A3D9V9X1</accession>
<organism evidence="5 6">
    <name type="scientific">Thermasporomyces composti</name>
    <dbReference type="NCBI Taxonomy" id="696763"/>
    <lineage>
        <taxon>Bacteria</taxon>
        <taxon>Bacillati</taxon>
        <taxon>Actinomycetota</taxon>
        <taxon>Actinomycetes</taxon>
        <taxon>Propionibacteriales</taxon>
        <taxon>Nocardioidaceae</taxon>
        <taxon>Thermasporomyces</taxon>
    </lineage>
</organism>
<name>A0A3D9V9X1_THECX</name>
<evidence type="ECO:0000256" key="1">
    <source>
        <dbReference type="ARBA" id="ARBA00022603"/>
    </source>
</evidence>
<feature type="binding site" evidence="3">
    <location>
        <position position="68"/>
    </location>
    <ligand>
        <name>L-histidine</name>
        <dbReference type="ChEBI" id="CHEBI:57595"/>
    </ligand>
</feature>
<dbReference type="Pfam" id="PF10017">
    <property type="entry name" value="Methyltransf_33"/>
    <property type="match status" value="1"/>
</dbReference>
<feature type="binding site" evidence="3">
    <location>
        <position position="98"/>
    </location>
    <ligand>
        <name>S-adenosyl-L-methionine</name>
        <dbReference type="ChEBI" id="CHEBI:59789"/>
    </ligand>
</feature>
<dbReference type="InterPro" id="IPR035094">
    <property type="entry name" value="EgtD"/>
</dbReference>
<dbReference type="HAMAP" id="MF_02037">
    <property type="entry name" value="EgtD"/>
    <property type="match status" value="1"/>
</dbReference>
<gene>
    <name evidence="3" type="primary">egtD</name>
    <name evidence="5" type="ORF">DFJ64_3556</name>
</gene>
<dbReference type="PANTHER" id="PTHR43397:SF1">
    <property type="entry name" value="ERGOTHIONEINE BIOSYNTHESIS PROTEIN 1"/>
    <property type="match status" value="1"/>
</dbReference>
<dbReference type="RefSeq" id="WP_245941205.1">
    <property type="nucleotide sequence ID" value="NZ_QTUC01000001.1"/>
</dbReference>
<feature type="domain" description="Histidine-specific methyltransferase SAM-dependent" evidence="4">
    <location>
        <begin position="31"/>
        <end position="331"/>
    </location>
</feature>
<reference evidence="5 6" key="1">
    <citation type="submission" date="2018-08" db="EMBL/GenBank/DDBJ databases">
        <title>Sequencing the genomes of 1000 actinobacteria strains.</title>
        <authorList>
            <person name="Klenk H.-P."/>
        </authorList>
    </citation>
    <scope>NUCLEOTIDE SEQUENCE [LARGE SCALE GENOMIC DNA]</scope>
    <source>
        <strain evidence="5 6">DSM 22891</strain>
    </source>
</reference>
<comment type="pathway">
    <text evidence="3">Amino-acid biosynthesis; ergothioneine biosynthesis.</text>
</comment>
<dbReference type="GO" id="GO:0008276">
    <property type="term" value="F:protein methyltransferase activity"/>
    <property type="evidence" value="ECO:0007669"/>
    <property type="project" value="InterPro"/>
</dbReference>